<evidence type="ECO:0000313" key="2">
    <source>
        <dbReference type="Proteomes" id="UP000189627"/>
    </source>
</evidence>
<dbReference type="AlphaFoldDB" id="A0A1U9UNC5"/>
<sequence>METINMSNENINRLIYTSALKLDAEDFKGFLRHCGESFRYAIKAYSPELGKEMTWLDHGRNGMQDLFAMLPQHVRMKGRFKRHVSVYSVDRQEDGQARAHSSVLLIHTDPEGNSKLFAAGQYFDVIDLSGDAPRLVERVVHLETRELGPGMHIPV</sequence>
<dbReference type="Gene3D" id="3.10.450.50">
    <property type="match status" value="1"/>
</dbReference>
<dbReference type="InterPro" id="IPR032710">
    <property type="entry name" value="NTF2-like_dom_sf"/>
</dbReference>
<organism evidence="1 2">
    <name type="scientific">Cupriavidus necator</name>
    <name type="common">Alcaligenes eutrophus</name>
    <name type="synonym">Ralstonia eutropha</name>
    <dbReference type="NCBI Taxonomy" id="106590"/>
    <lineage>
        <taxon>Bacteria</taxon>
        <taxon>Pseudomonadati</taxon>
        <taxon>Pseudomonadota</taxon>
        <taxon>Betaproteobacteria</taxon>
        <taxon>Burkholderiales</taxon>
        <taxon>Burkholderiaceae</taxon>
        <taxon>Cupriavidus</taxon>
    </lineage>
</organism>
<name>A0A1U9UNC5_CUPNE</name>
<evidence type="ECO:0000313" key="1">
    <source>
        <dbReference type="EMBL" id="AQV94089.1"/>
    </source>
</evidence>
<accession>A0A1U9UNC5</accession>
<dbReference type="Proteomes" id="UP000189627">
    <property type="component" value="Chromosome 1"/>
</dbReference>
<dbReference type="SUPFAM" id="SSF54427">
    <property type="entry name" value="NTF2-like"/>
    <property type="match status" value="1"/>
</dbReference>
<protein>
    <recommendedName>
        <fullName evidence="3">Hydroxylase</fullName>
    </recommendedName>
</protein>
<dbReference type="RefSeq" id="WP_078196365.1">
    <property type="nucleotide sequence ID" value="NZ_CP017757.2"/>
</dbReference>
<dbReference type="KEGG" id="cuh:BJN34_09330"/>
<gene>
    <name evidence="1" type="ORF">BJN34_09330</name>
</gene>
<dbReference type="EMBL" id="CP017757">
    <property type="protein sequence ID" value="AQV94089.1"/>
    <property type="molecule type" value="Genomic_DNA"/>
</dbReference>
<evidence type="ECO:0008006" key="3">
    <source>
        <dbReference type="Google" id="ProtNLM"/>
    </source>
</evidence>
<proteinExistence type="predicted"/>
<dbReference type="OrthoDB" id="2674149at2"/>
<reference evidence="2" key="1">
    <citation type="submission" date="2017-02" db="EMBL/GenBank/DDBJ databases">
        <title>Complete genome sequence of Cupriavidus necator strain NH9, a 3-chlorobenzoate degrader.</title>
        <authorList>
            <person name="Moriuchi R."/>
            <person name="Dohra H."/>
            <person name="Ogawa N."/>
        </authorList>
    </citation>
    <scope>NUCLEOTIDE SEQUENCE [LARGE SCALE GENOMIC DNA]</scope>
    <source>
        <strain evidence="2">NH9</strain>
    </source>
</reference>